<keyword evidence="2" id="KW-1185">Reference proteome</keyword>
<evidence type="ECO:0000313" key="1">
    <source>
        <dbReference type="EMBL" id="KAJ9053692.1"/>
    </source>
</evidence>
<dbReference type="EMBL" id="QTSX02006496">
    <property type="protein sequence ID" value="KAJ9053692.1"/>
    <property type="molecule type" value="Genomic_DNA"/>
</dbReference>
<gene>
    <name evidence="1" type="ORF">DSO57_1021756</name>
</gene>
<sequence length="221" mass="24567">MLEEKDDMMVGFLAFEALWEHFGSEIDMFDKEEAVKFQGPPLALDRDIFPRPSKKAGRVQAKPLQNLEDLAHTEDKRFVLAFTAKPPSPSLEFPLTTDETLIQLDFLLSWCHPVLKQLEGQQENTGHIVQGLTSLYSGKIGDKIPQSAESWSSKTSGQGVPQPKVIGFRSIPVVTSKAISRGNVTLSPWNAPSQMSGCSLHMGLLLLFSWAHIMGRLGHHF</sequence>
<name>A0ACC2RUB7_9FUNG</name>
<comment type="caution">
    <text evidence="1">The sequence shown here is derived from an EMBL/GenBank/DDBJ whole genome shotgun (WGS) entry which is preliminary data.</text>
</comment>
<proteinExistence type="predicted"/>
<accession>A0ACC2RUB7</accession>
<evidence type="ECO:0000313" key="2">
    <source>
        <dbReference type="Proteomes" id="UP001165960"/>
    </source>
</evidence>
<organism evidence="1 2">
    <name type="scientific">Entomophthora muscae</name>
    <dbReference type="NCBI Taxonomy" id="34485"/>
    <lineage>
        <taxon>Eukaryota</taxon>
        <taxon>Fungi</taxon>
        <taxon>Fungi incertae sedis</taxon>
        <taxon>Zoopagomycota</taxon>
        <taxon>Entomophthoromycotina</taxon>
        <taxon>Entomophthoromycetes</taxon>
        <taxon>Entomophthorales</taxon>
        <taxon>Entomophthoraceae</taxon>
        <taxon>Entomophthora</taxon>
    </lineage>
</organism>
<protein>
    <submittedName>
        <fullName evidence="1">Uncharacterized protein</fullName>
    </submittedName>
</protein>
<dbReference type="Proteomes" id="UP001165960">
    <property type="component" value="Unassembled WGS sequence"/>
</dbReference>
<reference evidence="1" key="1">
    <citation type="submission" date="2022-04" db="EMBL/GenBank/DDBJ databases">
        <title>Genome of the entomopathogenic fungus Entomophthora muscae.</title>
        <authorList>
            <person name="Elya C."/>
            <person name="Lovett B.R."/>
            <person name="Lee E."/>
            <person name="Macias A.M."/>
            <person name="Hajek A.E."/>
            <person name="De Bivort B.L."/>
            <person name="Kasson M.T."/>
            <person name="De Fine Licht H.H."/>
            <person name="Stajich J.E."/>
        </authorList>
    </citation>
    <scope>NUCLEOTIDE SEQUENCE</scope>
    <source>
        <strain evidence="1">Berkeley</strain>
    </source>
</reference>